<sequence>MKKTLAGFIAVMVLFLGFVGTSTVEADTKGDVDVRHDTLSDIGTEFRDEVRAVMDHYKEFNNANKQLKEAGASYQNALTADTGKANTYTTMEQQSVMVGVYTFDATYAALFLRKKELADVLSVRKSLAEKIGFGMPLTPKMKEIVANPDKIADFDEWSKALDEVSMEMVVNHVTTDKRLDMLVDAFFGAVVEGMYVVTESIAQAGYPQPMLDLMNQQHDRIDFMLKLLNVFRGDKAFENEVEFDERFDVLGDIHNLLLVRQFTQREVDGIRQIIAPLRQDILDGTVF</sequence>
<comment type="caution">
    <text evidence="2">The sequence shown here is derived from an EMBL/GenBank/DDBJ whole genome shotgun (WGS) entry which is preliminary data.</text>
</comment>
<dbReference type="Proteomes" id="UP000014216">
    <property type="component" value="Unassembled WGS sequence"/>
</dbReference>
<feature type="chain" id="PRO_5004487447" evidence="1">
    <location>
        <begin position="27"/>
        <end position="287"/>
    </location>
</feature>
<name>S0G3M9_9BACT</name>
<dbReference type="AlphaFoldDB" id="S0G3M9"/>
<accession>S0G3M9</accession>
<feature type="signal peptide" evidence="1">
    <location>
        <begin position="1"/>
        <end position="26"/>
    </location>
</feature>
<evidence type="ECO:0000313" key="2">
    <source>
        <dbReference type="EMBL" id="EMS81515.1"/>
    </source>
</evidence>
<dbReference type="RefSeq" id="WP_006964257.1">
    <property type="nucleotide sequence ID" value="NZ_APJX01000001.1"/>
</dbReference>
<organism evidence="2 3">
    <name type="scientific">Desulfotignum phosphitoxidans DSM 13687</name>
    <dbReference type="NCBI Taxonomy" id="1286635"/>
    <lineage>
        <taxon>Bacteria</taxon>
        <taxon>Pseudomonadati</taxon>
        <taxon>Thermodesulfobacteriota</taxon>
        <taxon>Desulfobacteria</taxon>
        <taxon>Desulfobacterales</taxon>
        <taxon>Desulfobacteraceae</taxon>
        <taxon>Desulfotignum</taxon>
    </lineage>
</organism>
<evidence type="ECO:0000256" key="1">
    <source>
        <dbReference type="SAM" id="SignalP"/>
    </source>
</evidence>
<protein>
    <submittedName>
        <fullName evidence="2">Uncharacterized protein</fullName>
    </submittedName>
</protein>
<keyword evidence="3" id="KW-1185">Reference proteome</keyword>
<proteinExistence type="predicted"/>
<dbReference type="EMBL" id="APJX01000001">
    <property type="protein sequence ID" value="EMS81515.1"/>
    <property type="molecule type" value="Genomic_DNA"/>
</dbReference>
<gene>
    <name evidence="2" type="ORF">Dpo_1c06560</name>
</gene>
<keyword evidence="1" id="KW-0732">Signal</keyword>
<dbReference type="OrthoDB" id="9974674at2"/>
<evidence type="ECO:0000313" key="3">
    <source>
        <dbReference type="Proteomes" id="UP000014216"/>
    </source>
</evidence>
<reference evidence="2 3" key="1">
    <citation type="journal article" date="2013" name="Genome Announc.">
        <title>Draft Genome Sequence of Desulfotignum phosphitoxidans DSM 13687 Strain FiPS-3.</title>
        <authorList>
            <person name="Poehlein A."/>
            <person name="Daniel R."/>
            <person name="Simeonova D.D."/>
        </authorList>
    </citation>
    <scope>NUCLEOTIDE SEQUENCE [LARGE SCALE GENOMIC DNA]</scope>
    <source>
        <strain evidence="2 3">DSM 13687</strain>
    </source>
</reference>